<dbReference type="PRINTS" id="PR00455">
    <property type="entry name" value="HTHTETR"/>
</dbReference>
<dbReference type="InterPro" id="IPR009057">
    <property type="entry name" value="Homeodomain-like_sf"/>
</dbReference>
<dbReference type="PANTHER" id="PTHR47506">
    <property type="entry name" value="TRANSCRIPTIONAL REGULATORY PROTEIN"/>
    <property type="match status" value="1"/>
</dbReference>
<dbReference type="PROSITE" id="PS50977">
    <property type="entry name" value="HTH_TETR_2"/>
    <property type="match status" value="1"/>
</dbReference>
<organism evidence="6 7">
    <name type="scientific">Paenibacillus gyeongsangnamensis</name>
    <dbReference type="NCBI Taxonomy" id="3388067"/>
    <lineage>
        <taxon>Bacteria</taxon>
        <taxon>Bacillati</taxon>
        <taxon>Bacillota</taxon>
        <taxon>Bacilli</taxon>
        <taxon>Bacillales</taxon>
        <taxon>Paenibacillaceae</taxon>
        <taxon>Paenibacillus</taxon>
    </lineage>
</organism>
<dbReference type="RefSeq" id="WP_269880639.1">
    <property type="nucleotide sequence ID" value="NZ_JAQAGZ010000004.1"/>
</dbReference>
<accession>A0ABT4Q5S3</accession>
<evidence type="ECO:0000259" key="5">
    <source>
        <dbReference type="PROSITE" id="PS50977"/>
    </source>
</evidence>
<protein>
    <submittedName>
        <fullName evidence="6">TetR/AcrR family transcriptional regulator</fullName>
    </submittedName>
</protein>
<keyword evidence="2 4" id="KW-0238">DNA-binding</keyword>
<evidence type="ECO:0000256" key="4">
    <source>
        <dbReference type="PROSITE-ProRule" id="PRU00335"/>
    </source>
</evidence>
<dbReference type="InterPro" id="IPR036271">
    <property type="entry name" value="Tet_transcr_reg_TetR-rel_C_sf"/>
</dbReference>
<keyword evidence="7" id="KW-1185">Reference proteome</keyword>
<dbReference type="SUPFAM" id="SSF46689">
    <property type="entry name" value="Homeodomain-like"/>
    <property type="match status" value="1"/>
</dbReference>
<evidence type="ECO:0000313" key="6">
    <source>
        <dbReference type="EMBL" id="MCZ8512225.1"/>
    </source>
</evidence>
<comment type="caution">
    <text evidence="6">The sequence shown here is derived from an EMBL/GenBank/DDBJ whole genome shotgun (WGS) entry which is preliminary data.</text>
</comment>
<feature type="DNA-binding region" description="H-T-H motif" evidence="4">
    <location>
        <begin position="28"/>
        <end position="47"/>
    </location>
</feature>
<evidence type="ECO:0000256" key="1">
    <source>
        <dbReference type="ARBA" id="ARBA00023015"/>
    </source>
</evidence>
<dbReference type="Proteomes" id="UP001527882">
    <property type="component" value="Unassembled WGS sequence"/>
</dbReference>
<feature type="domain" description="HTH tetR-type" evidence="5">
    <location>
        <begin position="5"/>
        <end position="65"/>
    </location>
</feature>
<keyword evidence="1" id="KW-0805">Transcription regulation</keyword>
<evidence type="ECO:0000256" key="3">
    <source>
        <dbReference type="ARBA" id="ARBA00023163"/>
    </source>
</evidence>
<dbReference type="SUPFAM" id="SSF48498">
    <property type="entry name" value="Tetracyclin repressor-like, C-terminal domain"/>
    <property type="match status" value="1"/>
</dbReference>
<sequence length="189" mass="21883">MEKKESAKERILRVATDLFYREGVRAVGIDRIILESGVAKASFYRNFATKDDLVVAYLEQRHSISMARIDEAERRYPDSPADQLLFLFESLANRLDDPDFRGCPFMNTSVEFPDSDHPGHRKSAELRQQQWDRVTQIAERAGAKDPNELSVQLRMMYSGAMMIGYVNKSDFRREYLLNAVRTLIKKQLD</sequence>
<gene>
    <name evidence="6" type="ORF">O9H85_07245</name>
</gene>
<proteinExistence type="predicted"/>
<dbReference type="Pfam" id="PF00440">
    <property type="entry name" value="TetR_N"/>
    <property type="match status" value="1"/>
</dbReference>
<name>A0ABT4Q5S3_9BACL</name>
<dbReference type="PANTHER" id="PTHR47506:SF6">
    <property type="entry name" value="HTH-TYPE TRANSCRIPTIONAL REPRESSOR NEMR"/>
    <property type="match status" value="1"/>
</dbReference>
<reference evidence="6 7" key="1">
    <citation type="submission" date="2022-12" db="EMBL/GenBank/DDBJ databases">
        <title>Draft genome sequence of Paenibacillus sp. dW9.</title>
        <authorList>
            <person name="Choi E.-W."/>
            <person name="Kim D.-U."/>
        </authorList>
    </citation>
    <scope>NUCLEOTIDE SEQUENCE [LARGE SCALE GENOMIC DNA]</scope>
    <source>
        <strain evidence="7">dW9</strain>
    </source>
</reference>
<dbReference type="EMBL" id="JAQAGZ010000004">
    <property type="protein sequence ID" value="MCZ8512225.1"/>
    <property type="molecule type" value="Genomic_DNA"/>
</dbReference>
<keyword evidence="3" id="KW-0804">Transcription</keyword>
<evidence type="ECO:0000313" key="7">
    <source>
        <dbReference type="Proteomes" id="UP001527882"/>
    </source>
</evidence>
<evidence type="ECO:0000256" key="2">
    <source>
        <dbReference type="ARBA" id="ARBA00023125"/>
    </source>
</evidence>
<dbReference type="InterPro" id="IPR001647">
    <property type="entry name" value="HTH_TetR"/>
</dbReference>
<dbReference type="Gene3D" id="1.10.357.10">
    <property type="entry name" value="Tetracycline Repressor, domain 2"/>
    <property type="match status" value="1"/>
</dbReference>